<feature type="region of interest" description="Disordered" evidence="1">
    <location>
        <begin position="263"/>
        <end position="316"/>
    </location>
</feature>
<dbReference type="Pfam" id="PF00300">
    <property type="entry name" value="His_Phos_1"/>
    <property type="match status" value="1"/>
</dbReference>
<evidence type="ECO:0000256" key="1">
    <source>
        <dbReference type="SAM" id="MobiDB-lite"/>
    </source>
</evidence>
<dbReference type="InterPro" id="IPR051710">
    <property type="entry name" value="Phosphatase_SH3-domain"/>
</dbReference>
<evidence type="ECO:0000256" key="2">
    <source>
        <dbReference type="SAM" id="Phobius"/>
    </source>
</evidence>
<dbReference type="PANTHER" id="PTHR16469:SF27">
    <property type="entry name" value="UBIQUITIN-ASSOCIATED AND SH3 DOMAIN-CONTAINING BA-RELATED"/>
    <property type="match status" value="1"/>
</dbReference>
<dbReference type="VEuPathDB" id="TriTrypDB:ADEAN_000418100"/>
<dbReference type="CDD" id="cd07040">
    <property type="entry name" value="HP"/>
    <property type="match status" value="1"/>
</dbReference>
<keyword evidence="2" id="KW-1133">Transmembrane helix</keyword>
<keyword evidence="2" id="KW-0472">Membrane</keyword>
<feature type="transmembrane region" description="Helical" evidence="2">
    <location>
        <begin position="524"/>
        <end position="543"/>
    </location>
</feature>
<dbReference type="InterPro" id="IPR029033">
    <property type="entry name" value="His_PPase_superfam"/>
</dbReference>
<gene>
    <name evidence="3" type="ORF">ADEAN_000418100</name>
</gene>
<feature type="transmembrane region" description="Helical" evidence="2">
    <location>
        <begin position="386"/>
        <end position="407"/>
    </location>
</feature>
<feature type="compositionally biased region" description="Basic and acidic residues" evidence="1">
    <location>
        <begin position="12"/>
        <end position="21"/>
    </location>
</feature>
<organism evidence="3 4">
    <name type="scientific">Angomonas deanei</name>
    <dbReference type="NCBI Taxonomy" id="59799"/>
    <lineage>
        <taxon>Eukaryota</taxon>
        <taxon>Discoba</taxon>
        <taxon>Euglenozoa</taxon>
        <taxon>Kinetoplastea</taxon>
        <taxon>Metakinetoplastina</taxon>
        <taxon>Trypanosomatida</taxon>
        <taxon>Trypanosomatidae</taxon>
        <taxon>Strigomonadinae</taxon>
        <taxon>Angomonas</taxon>
    </lineage>
</organism>
<keyword evidence="4" id="KW-1185">Reference proteome</keyword>
<name>A0A7G2CA18_9TRYP</name>
<feature type="transmembrane region" description="Helical" evidence="2">
    <location>
        <begin position="479"/>
        <end position="504"/>
    </location>
</feature>
<dbReference type="SUPFAM" id="SSF53254">
    <property type="entry name" value="Phosphoglycerate mutase-like"/>
    <property type="match status" value="1"/>
</dbReference>
<feature type="compositionally biased region" description="Basic and acidic residues" evidence="1">
    <location>
        <begin position="278"/>
        <end position="288"/>
    </location>
</feature>
<protein>
    <submittedName>
        <fullName evidence="3">Histidine phosphatase superfamily (Branch 1), putative</fullName>
    </submittedName>
</protein>
<dbReference type="EMBL" id="LR877151">
    <property type="protein sequence ID" value="CAD2216710.1"/>
    <property type="molecule type" value="Genomic_DNA"/>
</dbReference>
<dbReference type="Gene3D" id="3.40.50.1240">
    <property type="entry name" value="Phosphoglycerate mutase-like"/>
    <property type="match status" value="1"/>
</dbReference>
<dbReference type="SMART" id="SM00855">
    <property type="entry name" value="PGAM"/>
    <property type="match status" value="1"/>
</dbReference>
<feature type="compositionally biased region" description="Polar residues" evidence="1">
    <location>
        <begin position="292"/>
        <end position="308"/>
    </location>
</feature>
<evidence type="ECO:0000313" key="3">
    <source>
        <dbReference type="EMBL" id="CAD2216710.1"/>
    </source>
</evidence>
<keyword evidence="2" id="KW-0812">Transmembrane</keyword>
<dbReference type="AlphaFoldDB" id="A0A7G2CA18"/>
<feature type="region of interest" description="Disordered" evidence="1">
    <location>
        <begin position="11"/>
        <end position="34"/>
    </location>
</feature>
<dbReference type="PANTHER" id="PTHR16469">
    <property type="entry name" value="UBIQUITIN-ASSOCIATED AND SH3 DOMAIN-CONTAINING BA-RELATED"/>
    <property type="match status" value="1"/>
</dbReference>
<dbReference type="Proteomes" id="UP000515908">
    <property type="component" value="Chromosome 07"/>
</dbReference>
<reference evidence="3 4" key="1">
    <citation type="submission" date="2020-08" db="EMBL/GenBank/DDBJ databases">
        <authorList>
            <person name="Newling K."/>
            <person name="Davey J."/>
            <person name="Forrester S."/>
        </authorList>
    </citation>
    <scope>NUCLEOTIDE SEQUENCE [LARGE SCALE GENOMIC DNA]</scope>
    <source>
        <strain evidence="4">Crithidia deanei Carvalho (ATCC PRA-265)</strain>
    </source>
</reference>
<evidence type="ECO:0000313" key="4">
    <source>
        <dbReference type="Proteomes" id="UP000515908"/>
    </source>
</evidence>
<dbReference type="InterPro" id="IPR013078">
    <property type="entry name" value="His_Pase_superF_clade-1"/>
</dbReference>
<proteinExistence type="predicted"/>
<sequence>MASVAQRVIVMRHGERRDHTPDAAPEGDPPLTPSGIEDVAKIVPALKSAYDEEKLAYLQIYTSPYRRCVQTALALQKCGVGSKLRMIVENSIGEVYGPIRIKTKEPPILKEQGAIGVQPKWGENLAQATSRYVTAFVDIANKQVHDRDSTSSTSVPKATVNRVTQDTNSKTDSLVKGGNDAIIVTHGDMLNSVLQAFYPSRTVYEAEFLSFLVMKRATIQSKVFSLDSAFLVNWITDGADDHPVDPDAPVQPSEFDYFDDGAEYRDEDSLSPTDGDASQEKGTGKNEMDSTVPKNASEGSNRIRQPNGTPLLPSLFPEDLPGQHVTSSHHDRVHDTESTASYHLHPSQLYHTSRNSISIKVSIVIRCLLLLSQWLSIAAWRSKLDGLIYSLVVSVVEIVFIVLVCIAPQHGKVRSFLSAVEQLQKQKSPPHSLQVTDIAVADESFHDEEEHTHSLHGDTRARESVAQYHNPPRNKCVSVLLFCVRHIAATVIRMLFMFLLSLLFGCIRSKFTMSLSFSAIFHHGFSFFVYFLFFLGSIGRGVFDEVRMKQ</sequence>
<accession>A0A7G2CA18</accession>